<dbReference type="AlphaFoldDB" id="A0A0G1CP02"/>
<gene>
    <name evidence="4" type="ORF">UV61_C0003G0060</name>
</gene>
<dbReference type="STRING" id="1618446.UV61_C0003G0060"/>
<evidence type="ECO:0000313" key="5">
    <source>
        <dbReference type="Proteomes" id="UP000034050"/>
    </source>
</evidence>
<evidence type="ECO:0000256" key="2">
    <source>
        <dbReference type="ARBA" id="ARBA00023235"/>
    </source>
</evidence>
<dbReference type="Gene3D" id="3.40.50.10490">
    <property type="entry name" value="Glucose-6-phosphate isomerase like protein, domain 1"/>
    <property type="match status" value="2"/>
</dbReference>
<sequence>MTQVNLDDSQVVKNTHNGEIVLKSITAFPDQCLQAWSEASMLKFPAEYKQVKNILVCGMGGSRFTPIIIKELFKEEIDLPYVINDNYTLPKFVSSETLVILSSYSGTTEEVIYCGQEAQKMGAKITGLCLGGPLAEFFKSHRLPAYIFDAKHNPSGQPRIGVGYMTAGHMGLLYASSFLKISPQKVDQALNKLPQLLVNFHQSIPTIQNPAKHMAQNLFGKYPYYVTAEHLQGIGNAMGNQTNETAKAISSYRYIPELNHHLMEGLKFPEVLKQIGIFVFFTSSLYDRRIQVRFDITREVVEKNGLQTLEYKLQGQNKIEQALELIGFSSFMTMYLSLLYQQDPSVVPWVDYFKKRLKELSK</sequence>
<dbReference type="Proteomes" id="UP000034050">
    <property type="component" value="Unassembled WGS sequence"/>
</dbReference>
<keyword evidence="2 4" id="KW-0413">Isomerase</keyword>
<dbReference type="SUPFAM" id="SSF53697">
    <property type="entry name" value="SIS domain"/>
    <property type="match status" value="1"/>
</dbReference>
<evidence type="ECO:0000259" key="3">
    <source>
        <dbReference type="PROSITE" id="PS51464"/>
    </source>
</evidence>
<protein>
    <submittedName>
        <fullName evidence="4">Bifunctional phosphoglucose/phosphomannose isomerase</fullName>
    </submittedName>
</protein>
<dbReference type="InterPro" id="IPR019490">
    <property type="entry name" value="Glu6P/Mann6P_isomerase_C"/>
</dbReference>
<proteinExistence type="inferred from homology"/>
<name>A0A0G1CP02_9BACT</name>
<dbReference type="InterPro" id="IPR001347">
    <property type="entry name" value="SIS_dom"/>
</dbReference>
<organism evidence="4 5">
    <name type="scientific">Candidatus Gottesmanbacteria bacterium GW2011_GWB1_43_11</name>
    <dbReference type="NCBI Taxonomy" id="1618446"/>
    <lineage>
        <taxon>Bacteria</taxon>
        <taxon>Candidatus Gottesmaniibacteriota</taxon>
    </lineage>
</organism>
<feature type="domain" description="SIS" evidence="3">
    <location>
        <begin position="44"/>
        <end position="187"/>
    </location>
</feature>
<reference evidence="4 5" key="1">
    <citation type="journal article" date="2015" name="Nature">
        <title>rRNA introns, odd ribosomes, and small enigmatic genomes across a large radiation of phyla.</title>
        <authorList>
            <person name="Brown C.T."/>
            <person name="Hug L.A."/>
            <person name="Thomas B.C."/>
            <person name="Sharon I."/>
            <person name="Castelle C.J."/>
            <person name="Singh A."/>
            <person name="Wilkins M.J."/>
            <person name="Williams K.H."/>
            <person name="Banfield J.F."/>
        </authorList>
    </citation>
    <scope>NUCLEOTIDE SEQUENCE [LARGE SCALE GENOMIC DNA]</scope>
</reference>
<dbReference type="Pfam" id="PF10432">
    <property type="entry name" value="bact-PGI_C"/>
    <property type="match status" value="1"/>
</dbReference>
<dbReference type="GO" id="GO:1901135">
    <property type="term" value="P:carbohydrate derivative metabolic process"/>
    <property type="evidence" value="ECO:0007669"/>
    <property type="project" value="InterPro"/>
</dbReference>
<comment type="similarity">
    <text evidence="1">Belongs to the PGI/PMI family.</text>
</comment>
<dbReference type="GO" id="GO:0004347">
    <property type="term" value="F:glucose-6-phosphate isomerase activity"/>
    <property type="evidence" value="ECO:0007669"/>
    <property type="project" value="InterPro"/>
</dbReference>
<evidence type="ECO:0000313" key="4">
    <source>
        <dbReference type="EMBL" id="KKS87207.1"/>
    </source>
</evidence>
<dbReference type="GO" id="GO:0004476">
    <property type="term" value="F:mannose-6-phosphate isomerase activity"/>
    <property type="evidence" value="ECO:0007669"/>
    <property type="project" value="InterPro"/>
</dbReference>
<comment type="caution">
    <text evidence="4">The sequence shown here is derived from an EMBL/GenBank/DDBJ whole genome shotgun (WGS) entry which is preliminary data.</text>
</comment>
<dbReference type="PROSITE" id="PS51464">
    <property type="entry name" value="SIS"/>
    <property type="match status" value="1"/>
</dbReference>
<dbReference type="GO" id="GO:0005975">
    <property type="term" value="P:carbohydrate metabolic process"/>
    <property type="evidence" value="ECO:0007669"/>
    <property type="project" value="InterPro"/>
</dbReference>
<dbReference type="EMBL" id="LCFD01000003">
    <property type="protein sequence ID" value="KKS87207.1"/>
    <property type="molecule type" value="Genomic_DNA"/>
</dbReference>
<dbReference type="InterPro" id="IPR046348">
    <property type="entry name" value="SIS_dom_sf"/>
</dbReference>
<dbReference type="GO" id="GO:0097367">
    <property type="term" value="F:carbohydrate derivative binding"/>
    <property type="evidence" value="ECO:0007669"/>
    <property type="project" value="InterPro"/>
</dbReference>
<evidence type="ECO:0000256" key="1">
    <source>
        <dbReference type="ARBA" id="ARBA00010523"/>
    </source>
</evidence>
<accession>A0A0G1CP02</accession>